<sequence>MPQSLLTPATPQELNSLLQWIHELLTTNSYLKGQLDFTVRQISEPSELKEPKPYKGWGRVYELKGLDCDPIRLLSSCEISHWQLENFASIQYQPTSTVSHPTLQHPTVQLTWHCLVLQQVDVRTVILRRCLLVALWEVNGQFDVPANIIAQHLAPYLPVVLEKFQQKTLEERLAMLVAEVESMFDGRSRYQLIDSDVQEGRISVLGTLLGSNLCAVPERPWQMGRADNTTVGSKECRSRVLVKRP</sequence>
<organism evidence="1 2">
    <name type="scientific">Fonsecaea multimorphosa CBS 102226</name>
    <dbReference type="NCBI Taxonomy" id="1442371"/>
    <lineage>
        <taxon>Eukaryota</taxon>
        <taxon>Fungi</taxon>
        <taxon>Dikarya</taxon>
        <taxon>Ascomycota</taxon>
        <taxon>Pezizomycotina</taxon>
        <taxon>Eurotiomycetes</taxon>
        <taxon>Chaetothyriomycetidae</taxon>
        <taxon>Chaetothyriales</taxon>
        <taxon>Herpotrichiellaceae</taxon>
        <taxon>Fonsecaea</taxon>
    </lineage>
</organism>
<name>A0A0D2KEX7_9EURO</name>
<dbReference type="VEuPathDB" id="FungiDB:Z520_02033"/>
<dbReference type="GeneID" id="27707779"/>
<reference evidence="1 2" key="1">
    <citation type="submission" date="2015-01" db="EMBL/GenBank/DDBJ databases">
        <title>The Genome Sequence of Fonsecaea multimorphosa CBS 102226.</title>
        <authorList>
            <consortium name="The Broad Institute Genomics Platform"/>
            <person name="Cuomo C."/>
            <person name="de Hoog S."/>
            <person name="Gorbushina A."/>
            <person name="Stielow B."/>
            <person name="Teixiera M."/>
            <person name="Abouelleil A."/>
            <person name="Chapman S.B."/>
            <person name="Priest M."/>
            <person name="Young S.K."/>
            <person name="Wortman J."/>
            <person name="Nusbaum C."/>
            <person name="Birren B."/>
        </authorList>
    </citation>
    <scope>NUCLEOTIDE SEQUENCE [LARGE SCALE GENOMIC DNA]</scope>
    <source>
        <strain evidence="1 2">CBS 102226</strain>
    </source>
</reference>
<dbReference type="AlphaFoldDB" id="A0A0D2KEX7"/>
<keyword evidence="2" id="KW-1185">Reference proteome</keyword>
<proteinExistence type="predicted"/>
<evidence type="ECO:0000313" key="2">
    <source>
        <dbReference type="Proteomes" id="UP000053411"/>
    </source>
</evidence>
<evidence type="ECO:0000313" key="1">
    <source>
        <dbReference type="EMBL" id="KIY01895.1"/>
    </source>
</evidence>
<accession>A0A0D2KEX7</accession>
<dbReference type="Proteomes" id="UP000053411">
    <property type="component" value="Unassembled WGS sequence"/>
</dbReference>
<gene>
    <name evidence="1" type="ORF">Z520_02033</name>
</gene>
<protein>
    <submittedName>
        <fullName evidence="1">Uncharacterized protein</fullName>
    </submittedName>
</protein>
<dbReference type="EMBL" id="KN848064">
    <property type="protein sequence ID" value="KIY01895.1"/>
    <property type="molecule type" value="Genomic_DNA"/>
</dbReference>
<dbReference type="RefSeq" id="XP_016636017.1">
    <property type="nucleotide sequence ID" value="XM_016772547.1"/>
</dbReference>